<comment type="caution">
    <text evidence="4">The sequence shown here is derived from an EMBL/GenBank/DDBJ whole genome shotgun (WGS) entry which is preliminary data.</text>
</comment>
<dbReference type="InterPro" id="IPR011990">
    <property type="entry name" value="TPR-like_helical_dom_sf"/>
</dbReference>
<protein>
    <recommendedName>
        <fullName evidence="3">Outer membrane lipoprotein BamD-like domain-containing protein</fullName>
    </recommendedName>
</protein>
<organism evidence="4 5">
    <name type="scientific">Halopseudomonas pertucinogena</name>
    <dbReference type="NCBI Taxonomy" id="86175"/>
    <lineage>
        <taxon>Bacteria</taxon>
        <taxon>Pseudomonadati</taxon>
        <taxon>Pseudomonadota</taxon>
        <taxon>Gammaproteobacteria</taxon>
        <taxon>Pseudomonadales</taxon>
        <taxon>Pseudomonadaceae</taxon>
        <taxon>Halopseudomonas</taxon>
    </lineage>
</organism>
<dbReference type="RefSeq" id="WP_188635079.1">
    <property type="nucleotide sequence ID" value="NZ_BMNN01000001.1"/>
</dbReference>
<proteinExistence type="predicted"/>
<keyword evidence="5" id="KW-1185">Reference proteome</keyword>
<sequence>MRLMILLAALVSLAGCAGMTAQPGNEAALADVRAKIALGRCDDGLVQSLARHPAPELEQEAAFVCLQQGEVEAVERLLTGYDRRHRNAPHPDYSAYLLALAQQVRFELAEGEDALQLTEGRKAHQRYAEFVHRYPESEYRNDVGPRLNRLLEDMAQAEYRLAQAALEAGDAAQAEARMRYLLRYYPHSSVAREASDWLEQAARGDDDNTAPGTAW</sequence>
<evidence type="ECO:0000256" key="2">
    <source>
        <dbReference type="SAM" id="SignalP"/>
    </source>
</evidence>
<accession>A0ABQ2CJN9</accession>
<feature type="domain" description="Outer membrane lipoprotein BamD-like" evidence="3">
    <location>
        <begin position="54"/>
        <end position="201"/>
    </location>
</feature>
<dbReference type="EMBL" id="BMNN01000001">
    <property type="protein sequence ID" value="GGI92184.1"/>
    <property type="molecule type" value="Genomic_DNA"/>
</dbReference>
<feature type="signal peptide" evidence="2">
    <location>
        <begin position="1"/>
        <end position="21"/>
    </location>
</feature>
<dbReference type="Proteomes" id="UP000633263">
    <property type="component" value="Unassembled WGS sequence"/>
</dbReference>
<gene>
    <name evidence="4" type="ORF">GCM10009083_05840</name>
</gene>
<feature type="chain" id="PRO_5046652038" description="Outer membrane lipoprotein BamD-like domain-containing protein" evidence="2">
    <location>
        <begin position="22"/>
        <end position="215"/>
    </location>
</feature>
<reference evidence="5" key="1">
    <citation type="journal article" date="2019" name="Int. J. Syst. Evol. Microbiol.">
        <title>The Global Catalogue of Microorganisms (GCM) 10K type strain sequencing project: providing services to taxonomists for standard genome sequencing and annotation.</title>
        <authorList>
            <consortium name="The Broad Institute Genomics Platform"/>
            <consortium name="The Broad Institute Genome Sequencing Center for Infectious Disease"/>
            <person name="Wu L."/>
            <person name="Ma J."/>
        </authorList>
    </citation>
    <scope>NUCLEOTIDE SEQUENCE [LARGE SCALE GENOMIC DNA]</scope>
    <source>
        <strain evidence="5">JCM 11590</strain>
    </source>
</reference>
<keyword evidence="1 2" id="KW-0732">Signal</keyword>
<evidence type="ECO:0000313" key="4">
    <source>
        <dbReference type="EMBL" id="GGI92184.1"/>
    </source>
</evidence>
<dbReference type="PROSITE" id="PS51257">
    <property type="entry name" value="PROKAR_LIPOPROTEIN"/>
    <property type="match status" value="1"/>
</dbReference>
<name>A0ABQ2CJN9_9GAMM</name>
<evidence type="ECO:0000259" key="3">
    <source>
        <dbReference type="Pfam" id="PF13525"/>
    </source>
</evidence>
<evidence type="ECO:0000256" key="1">
    <source>
        <dbReference type="ARBA" id="ARBA00022729"/>
    </source>
</evidence>
<dbReference type="Pfam" id="PF13525">
    <property type="entry name" value="YfiO"/>
    <property type="match status" value="1"/>
</dbReference>
<evidence type="ECO:0000313" key="5">
    <source>
        <dbReference type="Proteomes" id="UP000633263"/>
    </source>
</evidence>
<dbReference type="Gene3D" id="1.25.40.10">
    <property type="entry name" value="Tetratricopeptide repeat domain"/>
    <property type="match status" value="1"/>
</dbReference>
<dbReference type="InterPro" id="IPR039565">
    <property type="entry name" value="BamD-like"/>
</dbReference>